<keyword evidence="9" id="KW-0808">Transferase</keyword>
<dbReference type="GO" id="GO:0004190">
    <property type="term" value="F:aspartic-type endopeptidase activity"/>
    <property type="evidence" value="ECO:0007669"/>
    <property type="project" value="UniProtKB-EC"/>
</dbReference>
<proteinExistence type="inferred from homology"/>
<dbReference type="GO" id="GO:0006465">
    <property type="term" value="P:signal peptide processing"/>
    <property type="evidence" value="ECO:0007669"/>
    <property type="project" value="TreeGrafter"/>
</dbReference>
<accession>A0A369T9N8</accession>
<dbReference type="Pfam" id="PF01478">
    <property type="entry name" value="Peptidase_A24"/>
    <property type="match status" value="1"/>
</dbReference>
<feature type="transmembrane region" description="Helical" evidence="10">
    <location>
        <begin position="100"/>
        <end position="116"/>
    </location>
</feature>
<dbReference type="InterPro" id="IPR050882">
    <property type="entry name" value="Prepilin_peptidase/N-MTase"/>
</dbReference>
<feature type="transmembrane region" description="Helical" evidence="10">
    <location>
        <begin position="232"/>
        <end position="249"/>
    </location>
</feature>
<evidence type="ECO:0000256" key="7">
    <source>
        <dbReference type="ARBA" id="ARBA00023136"/>
    </source>
</evidence>
<dbReference type="InterPro" id="IPR014032">
    <property type="entry name" value="Peptidase_A24A_bac"/>
</dbReference>
<dbReference type="AlphaFoldDB" id="A0A369T9N8"/>
<evidence type="ECO:0000259" key="12">
    <source>
        <dbReference type="Pfam" id="PF06750"/>
    </source>
</evidence>
<dbReference type="PRINTS" id="PR00864">
    <property type="entry name" value="PREPILNPTASE"/>
</dbReference>
<feature type="transmembrane region" description="Helical" evidence="10">
    <location>
        <begin position="128"/>
        <end position="147"/>
    </location>
</feature>
<gene>
    <name evidence="13" type="ORF">DRB17_09165</name>
</gene>
<evidence type="ECO:0000256" key="5">
    <source>
        <dbReference type="ARBA" id="ARBA00022692"/>
    </source>
</evidence>
<feature type="transmembrane region" description="Helical" evidence="10">
    <location>
        <begin position="185"/>
        <end position="212"/>
    </location>
</feature>
<reference evidence="13 14" key="1">
    <citation type="submission" date="2018-07" db="EMBL/GenBank/DDBJ databases">
        <title>Venubactetium sediminum gen. nov., sp. nov., isolated from a marine solar saltern.</title>
        <authorList>
            <person name="Wang S."/>
        </authorList>
    </citation>
    <scope>NUCLEOTIDE SEQUENCE [LARGE SCALE GENOMIC DNA]</scope>
    <source>
        <strain evidence="13 14">WD2A32</strain>
    </source>
</reference>
<comment type="similarity">
    <text evidence="2 8">Belongs to the peptidase A24 family.</text>
</comment>
<feature type="domain" description="Prepilin peptidase A24 N-terminal" evidence="12">
    <location>
        <begin position="18"/>
        <end position="94"/>
    </location>
</feature>
<name>A0A369T9N8_9PROT</name>
<dbReference type="EC" id="3.4.23.43" evidence="9"/>
<evidence type="ECO:0000313" key="14">
    <source>
        <dbReference type="Proteomes" id="UP000253941"/>
    </source>
</evidence>
<keyword evidence="9" id="KW-0511">Multifunctional enzyme</keyword>
<dbReference type="Pfam" id="PF06750">
    <property type="entry name" value="A24_N_bact"/>
    <property type="match status" value="1"/>
</dbReference>
<evidence type="ECO:0000256" key="1">
    <source>
        <dbReference type="ARBA" id="ARBA00004429"/>
    </source>
</evidence>
<evidence type="ECO:0000256" key="9">
    <source>
        <dbReference type="RuleBase" id="RU003794"/>
    </source>
</evidence>
<feature type="domain" description="Prepilin type IV endopeptidase peptidase" evidence="11">
    <location>
        <begin position="107"/>
        <end position="212"/>
    </location>
</feature>
<keyword evidence="9" id="KW-0378">Hydrolase</keyword>
<dbReference type="GO" id="GO:0008168">
    <property type="term" value="F:methyltransferase activity"/>
    <property type="evidence" value="ECO:0007669"/>
    <property type="project" value="UniProtKB-KW"/>
</dbReference>
<sequence length="253" mass="26124">MLAPLAFGDIVLLLAAPAVGSFLGTLILRLPAERPVVTARSACPYCGRRLRAIELVPLVSWLASGGRCRSCGTALGLFYPAVELAALAVAVWSVALFPGWLAWASAVLGWILLAAAEIDRRHLLLPDVLVLPLVAAGPVVLYAAAPWQVTPAVLGAVGGFALLTAVAWIYRLVRGREGLGLGDAKLFAAAGAWTTIAGLPSVLLVAAASGLAAAGVSAYRNGGFSGERKMPFGPFLAAGLWLVWSFGPVQSFG</sequence>
<dbReference type="InterPro" id="IPR000045">
    <property type="entry name" value="Prepilin_IV_endopep_pep"/>
</dbReference>
<keyword evidence="3" id="KW-1003">Cell membrane</keyword>
<keyword evidence="7 10" id="KW-0472">Membrane</keyword>
<feature type="transmembrane region" description="Helical" evidence="10">
    <location>
        <begin position="153"/>
        <end position="173"/>
    </location>
</feature>
<dbReference type="EC" id="2.1.1.-" evidence="9"/>
<keyword evidence="9" id="KW-0489">Methyltransferase</keyword>
<comment type="subcellular location">
    <subcellularLocation>
        <location evidence="1">Cell inner membrane</location>
        <topology evidence="1">Multi-pass membrane protein</topology>
    </subcellularLocation>
    <subcellularLocation>
        <location evidence="9">Cell membrane</location>
        <topology evidence="9">Multi-pass membrane protein</topology>
    </subcellularLocation>
</comment>
<evidence type="ECO:0000256" key="2">
    <source>
        <dbReference type="ARBA" id="ARBA00005801"/>
    </source>
</evidence>
<keyword evidence="9" id="KW-0645">Protease</keyword>
<keyword evidence="14" id="KW-1185">Reference proteome</keyword>
<evidence type="ECO:0000313" key="13">
    <source>
        <dbReference type="EMBL" id="RDD62010.1"/>
    </source>
</evidence>
<dbReference type="PANTHER" id="PTHR30487:SF0">
    <property type="entry name" value="PREPILIN LEADER PEPTIDASE_N-METHYLTRANSFERASE-RELATED"/>
    <property type="match status" value="1"/>
</dbReference>
<comment type="function">
    <text evidence="9">Plays an essential role in type IV pili and type II pseudopili formation by proteolytically removing the leader sequence from substrate proteins and subsequently monomethylating the alpha-amino group of the newly exposed N-terminal phenylalanine.</text>
</comment>
<comment type="caution">
    <text evidence="13">The sequence shown here is derived from an EMBL/GenBank/DDBJ whole genome shotgun (WGS) entry which is preliminary data.</text>
</comment>
<evidence type="ECO:0000256" key="10">
    <source>
        <dbReference type="SAM" id="Phobius"/>
    </source>
</evidence>
<keyword evidence="6 10" id="KW-1133">Transmembrane helix</keyword>
<keyword evidence="5 9" id="KW-0812">Transmembrane</keyword>
<protein>
    <recommendedName>
        <fullName evidence="9">Prepilin leader peptidase/N-methyltransferase</fullName>
        <ecNumber evidence="9">2.1.1.-</ecNumber>
        <ecNumber evidence="9">3.4.23.43</ecNumber>
    </recommendedName>
</protein>
<feature type="transmembrane region" description="Helical" evidence="10">
    <location>
        <begin position="74"/>
        <end position="94"/>
    </location>
</feature>
<dbReference type="RefSeq" id="WP_114581908.1">
    <property type="nucleotide sequence ID" value="NZ_QPMH01000007.1"/>
</dbReference>
<organism evidence="13 14">
    <name type="scientific">Ferruginivarius sediminum</name>
    <dbReference type="NCBI Taxonomy" id="2661937"/>
    <lineage>
        <taxon>Bacteria</taxon>
        <taxon>Pseudomonadati</taxon>
        <taxon>Pseudomonadota</taxon>
        <taxon>Alphaproteobacteria</taxon>
        <taxon>Rhodospirillales</taxon>
        <taxon>Rhodospirillaceae</taxon>
        <taxon>Ferruginivarius</taxon>
    </lineage>
</organism>
<evidence type="ECO:0000256" key="3">
    <source>
        <dbReference type="ARBA" id="ARBA00022475"/>
    </source>
</evidence>
<evidence type="ECO:0000256" key="6">
    <source>
        <dbReference type="ARBA" id="ARBA00022989"/>
    </source>
</evidence>
<keyword evidence="4" id="KW-0997">Cell inner membrane</keyword>
<dbReference type="Proteomes" id="UP000253941">
    <property type="component" value="Unassembled WGS sequence"/>
</dbReference>
<feature type="transmembrane region" description="Helical" evidence="10">
    <location>
        <begin position="6"/>
        <end position="28"/>
    </location>
</feature>
<dbReference type="GO" id="GO:0005886">
    <property type="term" value="C:plasma membrane"/>
    <property type="evidence" value="ECO:0007669"/>
    <property type="project" value="UniProtKB-SubCell"/>
</dbReference>
<evidence type="ECO:0000256" key="8">
    <source>
        <dbReference type="RuleBase" id="RU003793"/>
    </source>
</evidence>
<dbReference type="PANTHER" id="PTHR30487">
    <property type="entry name" value="TYPE 4 PREPILIN-LIKE PROTEINS LEADER PEPTIDE-PROCESSING ENZYME"/>
    <property type="match status" value="1"/>
</dbReference>
<dbReference type="GO" id="GO:0032259">
    <property type="term" value="P:methylation"/>
    <property type="evidence" value="ECO:0007669"/>
    <property type="project" value="UniProtKB-KW"/>
</dbReference>
<comment type="catalytic activity">
    <reaction evidence="9">
        <text>Typically cleaves a -Gly-|-Phe- bond to release an N-terminal, basic peptide of 5-8 residues from type IV prepilin, and then N-methylates the new N-terminal amino group, the methyl donor being S-adenosyl-L-methionine.</text>
        <dbReference type="EC" id="3.4.23.43"/>
    </reaction>
</comment>
<dbReference type="EMBL" id="QPMH01000007">
    <property type="protein sequence ID" value="RDD62010.1"/>
    <property type="molecule type" value="Genomic_DNA"/>
</dbReference>
<dbReference type="InterPro" id="IPR010627">
    <property type="entry name" value="Prepilin_pept_A24_N"/>
</dbReference>
<dbReference type="Gene3D" id="1.20.120.1220">
    <property type="match status" value="1"/>
</dbReference>
<evidence type="ECO:0000256" key="4">
    <source>
        <dbReference type="ARBA" id="ARBA00022519"/>
    </source>
</evidence>
<evidence type="ECO:0000259" key="11">
    <source>
        <dbReference type="Pfam" id="PF01478"/>
    </source>
</evidence>